<name>A0ABN9RLW2_9DINO</name>
<organism evidence="1 2">
    <name type="scientific">Prorocentrum cordatum</name>
    <dbReference type="NCBI Taxonomy" id="2364126"/>
    <lineage>
        <taxon>Eukaryota</taxon>
        <taxon>Sar</taxon>
        <taxon>Alveolata</taxon>
        <taxon>Dinophyceae</taxon>
        <taxon>Prorocentrales</taxon>
        <taxon>Prorocentraceae</taxon>
        <taxon>Prorocentrum</taxon>
    </lineage>
</organism>
<accession>A0ABN9RLW2</accession>
<protein>
    <submittedName>
        <fullName evidence="1">Uncharacterized protein</fullName>
    </submittedName>
</protein>
<evidence type="ECO:0000313" key="2">
    <source>
        <dbReference type="Proteomes" id="UP001189429"/>
    </source>
</evidence>
<dbReference type="EMBL" id="CAUYUJ010007202">
    <property type="protein sequence ID" value="CAK0819928.1"/>
    <property type="molecule type" value="Genomic_DNA"/>
</dbReference>
<sequence>MSVPLASDLAFRYDGKKRDIPIADVNFMSNDPKAYSRLKMPPYWSIPEVKTFKKMQEMTPCEQDETGALTEILDSTFRRVLTRDRVYEYQASTSEEMPFRLELVHAFRSENLHLALKYEESGTPSTGGRRR</sequence>
<evidence type="ECO:0000313" key="1">
    <source>
        <dbReference type="EMBL" id="CAK0819928.1"/>
    </source>
</evidence>
<dbReference type="Proteomes" id="UP001189429">
    <property type="component" value="Unassembled WGS sequence"/>
</dbReference>
<gene>
    <name evidence="1" type="ORF">PCOR1329_LOCUS21774</name>
</gene>
<proteinExistence type="predicted"/>
<reference evidence="1" key="1">
    <citation type="submission" date="2023-10" db="EMBL/GenBank/DDBJ databases">
        <authorList>
            <person name="Chen Y."/>
            <person name="Shah S."/>
            <person name="Dougan E. K."/>
            <person name="Thang M."/>
            <person name="Chan C."/>
        </authorList>
    </citation>
    <scope>NUCLEOTIDE SEQUENCE [LARGE SCALE GENOMIC DNA]</scope>
</reference>
<keyword evidence="2" id="KW-1185">Reference proteome</keyword>
<comment type="caution">
    <text evidence="1">The sequence shown here is derived from an EMBL/GenBank/DDBJ whole genome shotgun (WGS) entry which is preliminary data.</text>
</comment>